<proteinExistence type="predicted"/>
<dbReference type="WBParaSite" id="nRc.2.0.1.t12314-RA">
    <property type="protein sequence ID" value="nRc.2.0.1.t12314-RA"/>
    <property type="gene ID" value="nRc.2.0.1.g12314"/>
</dbReference>
<feature type="compositionally biased region" description="Basic residues" evidence="1">
    <location>
        <begin position="21"/>
        <end position="30"/>
    </location>
</feature>
<dbReference type="AlphaFoldDB" id="A0A915IDP1"/>
<name>A0A915IDP1_ROMCU</name>
<sequence>MKEGTDKDENVKTYINENRSNRNRKRKKKEIHTNKEKYKKIESATNIRVEATSTENIVMVSLQNVRESVTDSNQLNVFSTATGSTSGHWPPDSGTSRNQSQRCWPENKLYRLVNLLPLAKKPCSKGHHYSNSVNGTSDIPWMWSEPSIFTVEILQLFDHYFDRFFSATCFGIMR</sequence>
<feature type="compositionally biased region" description="Basic and acidic residues" evidence="1">
    <location>
        <begin position="1"/>
        <end position="11"/>
    </location>
</feature>
<feature type="region of interest" description="Disordered" evidence="1">
    <location>
        <begin position="81"/>
        <end position="100"/>
    </location>
</feature>
<evidence type="ECO:0000313" key="2">
    <source>
        <dbReference type="Proteomes" id="UP000887565"/>
    </source>
</evidence>
<reference evidence="3" key="1">
    <citation type="submission" date="2022-11" db="UniProtKB">
        <authorList>
            <consortium name="WormBaseParasite"/>
        </authorList>
    </citation>
    <scope>IDENTIFICATION</scope>
</reference>
<dbReference type="Proteomes" id="UP000887565">
    <property type="component" value="Unplaced"/>
</dbReference>
<organism evidence="2 3">
    <name type="scientific">Romanomermis culicivorax</name>
    <name type="common">Nematode worm</name>
    <dbReference type="NCBI Taxonomy" id="13658"/>
    <lineage>
        <taxon>Eukaryota</taxon>
        <taxon>Metazoa</taxon>
        <taxon>Ecdysozoa</taxon>
        <taxon>Nematoda</taxon>
        <taxon>Enoplea</taxon>
        <taxon>Dorylaimia</taxon>
        <taxon>Mermithida</taxon>
        <taxon>Mermithoidea</taxon>
        <taxon>Mermithidae</taxon>
        <taxon>Romanomermis</taxon>
    </lineage>
</organism>
<accession>A0A915IDP1</accession>
<keyword evidence="2" id="KW-1185">Reference proteome</keyword>
<feature type="region of interest" description="Disordered" evidence="1">
    <location>
        <begin position="1"/>
        <end position="32"/>
    </location>
</feature>
<evidence type="ECO:0000256" key="1">
    <source>
        <dbReference type="SAM" id="MobiDB-lite"/>
    </source>
</evidence>
<protein>
    <submittedName>
        <fullName evidence="3">Uncharacterized protein</fullName>
    </submittedName>
</protein>
<evidence type="ECO:0000313" key="3">
    <source>
        <dbReference type="WBParaSite" id="nRc.2.0.1.t12314-RA"/>
    </source>
</evidence>